<organism evidence="2 3">
    <name type="scientific">Solanum verrucosum</name>
    <dbReference type="NCBI Taxonomy" id="315347"/>
    <lineage>
        <taxon>Eukaryota</taxon>
        <taxon>Viridiplantae</taxon>
        <taxon>Streptophyta</taxon>
        <taxon>Embryophyta</taxon>
        <taxon>Tracheophyta</taxon>
        <taxon>Spermatophyta</taxon>
        <taxon>Magnoliopsida</taxon>
        <taxon>eudicotyledons</taxon>
        <taxon>Gunneridae</taxon>
        <taxon>Pentapetalae</taxon>
        <taxon>asterids</taxon>
        <taxon>lamiids</taxon>
        <taxon>Solanales</taxon>
        <taxon>Solanaceae</taxon>
        <taxon>Solanoideae</taxon>
        <taxon>Solaneae</taxon>
        <taxon>Solanum</taxon>
    </lineage>
</organism>
<accession>A0AAF0UB25</accession>
<dbReference type="EMBL" id="CP133619">
    <property type="protein sequence ID" value="WMV42697.1"/>
    <property type="molecule type" value="Genomic_DNA"/>
</dbReference>
<gene>
    <name evidence="2" type="ORF">MTR67_036082</name>
</gene>
<protein>
    <recommendedName>
        <fullName evidence="4">Expansin-like EG45 domain-containing protein</fullName>
    </recommendedName>
</protein>
<evidence type="ECO:0000313" key="3">
    <source>
        <dbReference type="Proteomes" id="UP001234989"/>
    </source>
</evidence>
<dbReference type="Gene3D" id="2.40.40.10">
    <property type="entry name" value="RlpA-like domain"/>
    <property type="match status" value="1"/>
</dbReference>
<feature type="chain" id="PRO_5042177134" description="Expansin-like EG45 domain-containing protein" evidence="1">
    <location>
        <begin position="19"/>
        <end position="200"/>
    </location>
</feature>
<name>A0AAF0UB25_SOLVR</name>
<feature type="signal peptide" evidence="1">
    <location>
        <begin position="1"/>
        <end position="18"/>
    </location>
</feature>
<keyword evidence="3" id="KW-1185">Reference proteome</keyword>
<keyword evidence="1" id="KW-0732">Signal</keyword>
<evidence type="ECO:0008006" key="4">
    <source>
        <dbReference type="Google" id="ProtNLM"/>
    </source>
</evidence>
<dbReference type="PANTHER" id="PTHR47480:SF1">
    <property type="entry name" value="EG45-LIKE DOMAIN CONTAINING PROTEIN 1"/>
    <property type="match status" value="1"/>
</dbReference>
<dbReference type="InterPro" id="IPR036908">
    <property type="entry name" value="RlpA-like_sf"/>
</dbReference>
<evidence type="ECO:0000256" key="1">
    <source>
        <dbReference type="SAM" id="SignalP"/>
    </source>
</evidence>
<reference evidence="2" key="1">
    <citation type="submission" date="2023-08" db="EMBL/GenBank/DDBJ databases">
        <title>A de novo genome assembly of Solanum verrucosum Schlechtendal, a Mexican diploid species geographically isolated from the other diploid A-genome species in potato relatives.</title>
        <authorList>
            <person name="Hosaka K."/>
        </authorList>
    </citation>
    <scope>NUCLEOTIDE SEQUENCE</scope>
    <source>
        <tissue evidence="2">Young leaves</tissue>
    </source>
</reference>
<dbReference type="SUPFAM" id="SSF50685">
    <property type="entry name" value="Barwin-like endoglucanases"/>
    <property type="match status" value="1"/>
</dbReference>
<dbReference type="AlphaFoldDB" id="A0AAF0UB25"/>
<dbReference type="Proteomes" id="UP001234989">
    <property type="component" value="Chromosome 8"/>
</dbReference>
<sequence length="200" mass="21479">MIYLSFFVVLNATSACFGSDSTQFPSSNFFAAASEGIWDDGATCGRQYLISCISSVLPKPGNGTGRCRFRSVPVRYRFRLGSAFGTRFPVRSRSVTGPRRVLIFFPGITGFGPSRFRPVMAGFVPVSVLPGPVVPVSVPLPRLILPKACKPGETIQIKIVDRAQNITSTPTRQGTTMVLSTAALAAIADSNAPSLNIDFR</sequence>
<evidence type="ECO:0000313" key="2">
    <source>
        <dbReference type="EMBL" id="WMV42697.1"/>
    </source>
</evidence>
<proteinExistence type="predicted"/>
<dbReference type="PANTHER" id="PTHR47480">
    <property type="entry name" value="EG45-LIKE DOMAIN CONTAINING PROTEIN"/>
    <property type="match status" value="1"/>
</dbReference>